<feature type="binding site" evidence="8">
    <location>
        <position position="149"/>
    </location>
    <ligand>
        <name>substrate</name>
    </ligand>
</feature>
<comment type="caution">
    <text evidence="10">The sequence shown here is derived from an EMBL/GenBank/DDBJ whole genome shotgun (WGS) entry which is preliminary data.</text>
</comment>
<evidence type="ECO:0000256" key="3">
    <source>
        <dbReference type="ARBA" id="ARBA00013080"/>
    </source>
</evidence>
<dbReference type="EMBL" id="BMEO01000002">
    <property type="protein sequence ID" value="GGF87503.1"/>
    <property type="molecule type" value="Genomic_DNA"/>
</dbReference>
<evidence type="ECO:0000313" key="11">
    <source>
        <dbReference type="Proteomes" id="UP000605253"/>
    </source>
</evidence>
<comment type="subunit">
    <text evidence="8">Homodimer.</text>
</comment>
<name>A0A917FIP1_9GAMM</name>
<dbReference type="EC" id="5.1.1.7" evidence="3 8"/>
<dbReference type="RefSeq" id="WP_188364164.1">
    <property type="nucleotide sequence ID" value="NZ_BAABJF010000032.1"/>
</dbReference>
<proteinExistence type="inferred from homology"/>
<keyword evidence="11" id="KW-1185">Reference proteome</keyword>
<dbReference type="Proteomes" id="UP000605253">
    <property type="component" value="Unassembled WGS sequence"/>
</dbReference>
<dbReference type="PROSITE" id="PS01326">
    <property type="entry name" value="DAP_EPIMERASE"/>
    <property type="match status" value="1"/>
</dbReference>
<feature type="active site" evidence="9">
    <location>
        <position position="79"/>
    </location>
</feature>
<comment type="catalytic activity">
    <reaction evidence="7 8">
        <text>(2S,6S)-2,6-diaminopimelate = meso-2,6-diaminopimelate</text>
        <dbReference type="Rhea" id="RHEA:15393"/>
        <dbReference type="ChEBI" id="CHEBI:57609"/>
        <dbReference type="ChEBI" id="CHEBI:57791"/>
        <dbReference type="EC" id="5.1.1.7"/>
    </reaction>
</comment>
<evidence type="ECO:0000256" key="5">
    <source>
        <dbReference type="ARBA" id="ARBA00023154"/>
    </source>
</evidence>
<evidence type="ECO:0000313" key="10">
    <source>
        <dbReference type="EMBL" id="GGF87503.1"/>
    </source>
</evidence>
<comment type="subcellular location">
    <subcellularLocation>
        <location evidence="8">Cytoplasm</location>
    </subcellularLocation>
</comment>
<dbReference type="PANTHER" id="PTHR31689:SF0">
    <property type="entry name" value="DIAMINOPIMELATE EPIMERASE"/>
    <property type="match status" value="1"/>
</dbReference>
<dbReference type="Gene3D" id="3.10.310.10">
    <property type="entry name" value="Diaminopimelate Epimerase, Chain A, domain 1"/>
    <property type="match status" value="2"/>
</dbReference>
<feature type="active site" description="Proton acceptor" evidence="8">
    <location>
        <position position="207"/>
    </location>
</feature>
<dbReference type="GO" id="GO:0009089">
    <property type="term" value="P:lysine biosynthetic process via diaminopimelate"/>
    <property type="evidence" value="ECO:0007669"/>
    <property type="project" value="UniProtKB-UniRule"/>
</dbReference>
<keyword evidence="8" id="KW-0963">Cytoplasm</keyword>
<evidence type="ECO:0000256" key="4">
    <source>
        <dbReference type="ARBA" id="ARBA00022605"/>
    </source>
</evidence>
<evidence type="ECO:0000256" key="2">
    <source>
        <dbReference type="ARBA" id="ARBA00010219"/>
    </source>
</evidence>
<reference evidence="10" key="1">
    <citation type="journal article" date="2014" name="Int. J. Syst. Evol. Microbiol.">
        <title>Complete genome sequence of Corynebacterium casei LMG S-19264T (=DSM 44701T), isolated from a smear-ripened cheese.</title>
        <authorList>
            <consortium name="US DOE Joint Genome Institute (JGI-PGF)"/>
            <person name="Walter F."/>
            <person name="Albersmeier A."/>
            <person name="Kalinowski J."/>
            <person name="Ruckert C."/>
        </authorList>
    </citation>
    <scope>NUCLEOTIDE SEQUENCE</scope>
    <source>
        <strain evidence="10">CGMCC 1.12181</strain>
    </source>
</reference>
<feature type="active site" description="Proton donor" evidence="8">
    <location>
        <position position="79"/>
    </location>
</feature>
<feature type="site" description="Important for dimerization" evidence="8">
    <location>
        <position position="258"/>
    </location>
</feature>
<evidence type="ECO:0000256" key="9">
    <source>
        <dbReference type="PROSITE-ProRule" id="PRU10125"/>
    </source>
</evidence>
<feature type="binding site" evidence="8">
    <location>
        <begin position="208"/>
        <end position="209"/>
    </location>
    <ligand>
        <name>substrate</name>
    </ligand>
</feature>
<comment type="function">
    <text evidence="8">Catalyzes the stereoinversion of LL-2,6-diaminopimelate (L,L-DAP) to meso-diaminopimelate (meso-DAP), a precursor of L-lysine and an essential component of the bacterial peptidoglycan.</text>
</comment>
<feature type="site" description="Could be important to modulate the pK values of the two catalytic cysteine residues" evidence="8">
    <location>
        <position position="198"/>
    </location>
</feature>
<organism evidence="10 11">
    <name type="scientific">Marinicella pacifica</name>
    <dbReference type="NCBI Taxonomy" id="1171543"/>
    <lineage>
        <taxon>Bacteria</taxon>
        <taxon>Pseudomonadati</taxon>
        <taxon>Pseudomonadota</taxon>
        <taxon>Gammaproteobacteria</taxon>
        <taxon>Lysobacterales</taxon>
        <taxon>Marinicellaceae</taxon>
        <taxon>Marinicella</taxon>
    </lineage>
</organism>
<feature type="binding site" evidence="8">
    <location>
        <begin position="80"/>
        <end position="81"/>
    </location>
    <ligand>
        <name>substrate</name>
    </ligand>
</feature>
<reference evidence="10" key="2">
    <citation type="submission" date="2020-09" db="EMBL/GenBank/DDBJ databases">
        <authorList>
            <person name="Sun Q."/>
            <person name="Zhou Y."/>
        </authorList>
    </citation>
    <scope>NUCLEOTIDE SEQUENCE</scope>
    <source>
        <strain evidence="10">CGMCC 1.12181</strain>
    </source>
</reference>
<dbReference type="NCBIfam" id="TIGR00652">
    <property type="entry name" value="DapF"/>
    <property type="match status" value="1"/>
</dbReference>
<comment type="similarity">
    <text evidence="2 8">Belongs to the diaminopimelate epimerase family.</text>
</comment>
<feature type="binding site" evidence="8">
    <location>
        <position position="70"/>
    </location>
    <ligand>
        <name>substrate</name>
    </ligand>
</feature>
<accession>A0A917FIP1</accession>
<dbReference type="GO" id="GO:0005829">
    <property type="term" value="C:cytosol"/>
    <property type="evidence" value="ECO:0007669"/>
    <property type="project" value="TreeGrafter"/>
</dbReference>
<keyword evidence="5 8" id="KW-0457">Lysine biosynthesis</keyword>
<evidence type="ECO:0000256" key="7">
    <source>
        <dbReference type="ARBA" id="ARBA00051712"/>
    </source>
</evidence>
<protein>
    <recommendedName>
        <fullName evidence="3 8">Diaminopimelate epimerase</fullName>
        <shortName evidence="8">DAP epimerase</shortName>
        <ecNumber evidence="3 8">5.1.1.7</ecNumber>
    </recommendedName>
    <alternativeName>
        <fullName evidence="8">PLP-independent amino acid racemase</fullName>
    </alternativeName>
</protein>
<dbReference type="InterPro" id="IPR018510">
    <property type="entry name" value="DAP_epimerase_AS"/>
</dbReference>
<feature type="binding site" evidence="8">
    <location>
        <begin position="198"/>
        <end position="199"/>
    </location>
    <ligand>
        <name>substrate</name>
    </ligand>
</feature>
<dbReference type="InterPro" id="IPR001653">
    <property type="entry name" value="DAP_epimerase_DapF"/>
</dbReference>
<feature type="binding site" evidence="8">
    <location>
        <position position="16"/>
    </location>
    <ligand>
        <name>substrate</name>
    </ligand>
</feature>
<dbReference type="AlphaFoldDB" id="A0A917FIP1"/>
<evidence type="ECO:0000256" key="6">
    <source>
        <dbReference type="ARBA" id="ARBA00023235"/>
    </source>
</evidence>
<feature type="site" description="Could be important to modulate the pK values of the two catalytic cysteine residues" evidence="8">
    <location>
        <position position="151"/>
    </location>
</feature>
<keyword evidence="4 8" id="KW-0028">Amino-acid biosynthesis</keyword>
<feature type="binding site" evidence="8">
    <location>
        <position position="53"/>
    </location>
    <ligand>
        <name>substrate</name>
    </ligand>
</feature>
<evidence type="ECO:0000256" key="1">
    <source>
        <dbReference type="ARBA" id="ARBA00005196"/>
    </source>
</evidence>
<dbReference type="HAMAP" id="MF_00197">
    <property type="entry name" value="DAP_epimerase"/>
    <property type="match status" value="1"/>
</dbReference>
<gene>
    <name evidence="8 10" type="primary">dapF</name>
    <name evidence="10" type="ORF">GCM10011365_05680</name>
</gene>
<comment type="pathway">
    <text evidence="1 8">Amino-acid biosynthesis; L-lysine biosynthesis via DAP pathway; DL-2,6-diaminopimelate from LL-2,6-diaminopimelate: step 1/1.</text>
</comment>
<sequence>MRKASYRFEKMHGLGNDFMLLDADCQPAGLTLPPDAERIRLWSDRRLGVGFDQLIYLFKKNKLQCYQFYNADGSAAEQCGNGQRAIALYFKNKQVAMPMTIHGVGGQVVLDHKADGRLAITLNQAFHYQQKNLRLPNTEINAYLVDVGNPHCVLISDDVSQEPLAENASRIGALFEAGVNLEVMQIIRDNQVRIRVYERGTGETPACGSGAAAAAIVLRHYFKGQDQVTVSMPGGDLTVLLNNACDKISLIGPAKFVYQGQIYE</sequence>
<dbReference type="SUPFAM" id="SSF54506">
    <property type="entry name" value="Diaminopimelate epimerase-like"/>
    <property type="match status" value="2"/>
</dbReference>
<dbReference type="Pfam" id="PF01678">
    <property type="entry name" value="DAP_epimerase"/>
    <property type="match status" value="2"/>
</dbReference>
<feature type="binding site" evidence="8">
    <location>
        <position position="180"/>
    </location>
    <ligand>
        <name>substrate</name>
    </ligand>
</feature>
<dbReference type="PANTHER" id="PTHR31689">
    <property type="entry name" value="DIAMINOPIMELATE EPIMERASE, CHLOROPLASTIC"/>
    <property type="match status" value="1"/>
</dbReference>
<evidence type="ECO:0000256" key="8">
    <source>
        <dbReference type="HAMAP-Rule" id="MF_00197"/>
    </source>
</evidence>
<keyword evidence="6 8" id="KW-0413">Isomerase</keyword>
<dbReference type="GO" id="GO:0008837">
    <property type="term" value="F:diaminopimelate epimerase activity"/>
    <property type="evidence" value="ECO:0007669"/>
    <property type="project" value="UniProtKB-UniRule"/>
</dbReference>